<dbReference type="AlphaFoldDB" id="R7QG69"/>
<organism evidence="2 3">
    <name type="scientific">Chondrus crispus</name>
    <name type="common">Carrageen Irish moss</name>
    <name type="synonym">Polymorpha crispa</name>
    <dbReference type="NCBI Taxonomy" id="2769"/>
    <lineage>
        <taxon>Eukaryota</taxon>
        <taxon>Rhodophyta</taxon>
        <taxon>Florideophyceae</taxon>
        <taxon>Rhodymeniophycidae</taxon>
        <taxon>Gigartinales</taxon>
        <taxon>Gigartinaceae</taxon>
        <taxon>Chondrus</taxon>
    </lineage>
</organism>
<sequence length="58" mass="6590">MNEDIDVLQVWENSVLPTLLPVPLASRNEAAEEKHAKRNTRSAPPLANRQPHPRGRRL</sequence>
<protein>
    <submittedName>
        <fullName evidence="2">Uncharacterized protein</fullName>
    </submittedName>
</protein>
<dbReference type="Gramene" id="CDF37064">
    <property type="protein sequence ID" value="CDF37064"/>
    <property type="gene ID" value="CHC_T00005244001"/>
</dbReference>
<dbReference type="GeneID" id="17324594"/>
<dbReference type="RefSeq" id="XP_005716883.1">
    <property type="nucleotide sequence ID" value="XM_005716826.1"/>
</dbReference>
<reference evidence="3" key="1">
    <citation type="journal article" date="2013" name="Proc. Natl. Acad. Sci. U.S.A.">
        <title>Genome structure and metabolic features in the red seaweed Chondrus crispus shed light on evolution of the Archaeplastida.</title>
        <authorList>
            <person name="Collen J."/>
            <person name="Porcel B."/>
            <person name="Carre W."/>
            <person name="Ball S.G."/>
            <person name="Chaparro C."/>
            <person name="Tonon T."/>
            <person name="Barbeyron T."/>
            <person name="Michel G."/>
            <person name="Noel B."/>
            <person name="Valentin K."/>
            <person name="Elias M."/>
            <person name="Artiguenave F."/>
            <person name="Arun A."/>
            <person name="Aury J.M."/>
            <person name="Barbosa-Neto J.F."/>
            <person name="Bothwell J.H."/>
            <person name="Bouget F.Y."/>
            <person name="Brillet L."/>
            <person name="Cabello-Hurtado F."/>
            <person name="Capella-Gutierrez S."/>
            <person name="Charrier B."/>
            <person name="Cladiere L."/>
            <person name="Cock J.M."/>
            <person name="Coelho S.M."/>
            <person name="Colleoni C."/>
            <person name="Czjzek M."/>
            <person name="Da Silva C."/>
            <person name="Delage L."/>
            <person name="Denoeud F."/>
            <person name="Deschamps P."/>
            <person name="Dittami S.M."/>
            <person name="Gabaldon T."/>
            <person name="Gachon C.M."/>
            <person name="Groisillier A."/>
            <person name="Herve C."/>
            <person name="Jabbari K."/>
            <person name="Katinka M."/>
            <person name="Kloareg B."/>
            <person name="Kowalczyk N."/>
            <person name="Labadie K."/>
            <person name="Leblanc C."/>
            <person name="Lopez P.J."/>
            <person name="McLachlan D.H."/>
            <person name="Meslet-Cladiere L."/>
            <person name="Moustafa A."/>
            <person name="Nehr Z."/>
            <person name="Nyvall Collen P."/>
            <person name="Panaud O."/>
            <person name="Partensky F."/>
            <person name="Poulain J."/>
            <person name="Rensing S.A."/>
            <person name="Rousvoal S."/>
            <person name="Samson G."/>
            <person name="Symeonidi A."/>
            <person name="Weissenbach J."/>
            <person name="Zambounis A."/>
            <person name="Wincker P."/>
            <person name="Boyen C."/>
        </authorList>
    </citation>
    <scope>NUCLEOTIDE SEQUENCE [LARGE SCALE GENOMIC DNA]</scope>
    <source>
        <strain evidence="3">cv. Stackhouse</strain>
    </source>
</reference>
<name>R7QG69_CHOCR</name>
<keyword evidence="3" id="KW-1185">Reference proteome</keyword>
<evidence type="ECO:0000256" key="1">
    <source>
        <dbReference type="SAM" id="MobiDB-lite"/>
    </source>
</evidence>
<dbReference type="KEGG" id="ccp:CHC_T00005244001"/>
<evidence type="ECO:0000313" key="3">
    <source>
        <dbReference type="Proteomes" id="UP000012073"/>
    </source>
</evidence>
<proteinExistence type="predicted"/>
<dbReference type="Proteomes" id="UP000012073">
    <property type="component" value="Unassembled WGS sequence"/>
</dbReference>
<feature type="region of interest" description="Disordered" evidence="1">
    <location>
        <begin position="27"/>
        <end position="58"/>
    </location>
</feature>
<evidence type="ECO:0000313" key="2">
    <source>
        <dbReference type="EMBL" id="CDF37064.1"/>
    </source>
</evidence>
<accession>R7QG69</accession>
<gene>
    <name evidence="2" type="ORF">CHC_T00005244001</name>
</gene>
<dbReference type="EMBL" id="HG001812">
    <property type="protein sequence ID" value="CDF37064.1"/>
    <property type="molecule type" value="Genomic_DNA"/>
</dbReference>